<accession>A0A699VII7</accession>
<proteinExistence type="predicted"/>
<protein>
    <submittedName>
        <fullName evidence="1">Uncharacterized protein</fullName>
    </submittedName>
</protein>
<dbReference type="EMBL" id="BKCJ011415229">
    <property type="protein sequence ID" value="GFD31544.1"/>
    <property type="molecule type" value="Genomic_DNA"/>
</dbReference>
<organism evidence="1">
    <name type="scientific">Tanacetum cinerariifolium</name>
    <name type="common">Dalmatian daisy</name>
    <name type="synonym">Chrysanthemum cinerariifolium</name>
    <dbReference type="NCBI Taxonomy" id="118510"/>
    <lineage>
        <taxon>Eukaryota</taxon>
        <taxon>Viridiplantae</taxon>
        <taxon>Streptophyta</taxon>
        <taxon>Embryophyta</taxon>
        <taxon>Tracheophyta</taxon>
        <taxon>Spermatophyta</taxon>
        <taxon>Magnoliopsida</taxon>
        <taxon>eudicotyledons</taxon>
        <taxon>Gunneridae</taxon>
        <taxon>Pentapetalae</taxon>
        <taxon>asterids</taxon>
        <taxon>campanulids</taxon>
        <taxon>Asterales</taxon>
        <taxon>Asteraceae</taxon>
        <taxon>Asteroideae</taxon>
        <taxon>Anthemideae</taxon>
        <taxon>Anthemidinae</taxon>
        <taxon>Tanacetum</taxon>
    </lineage>
</organism>
<feature type="non-terminal residue" evidence="1">
    <location>
        <position position="1"/>
    </location>
</feature>
<reference evidence="1" key="1">
    <citation type="journal article" date="2019" name="Sci. Rep.">
        <title>Draft genome of Tanacetum cinerariifolium, the natural source of mosquito coil.</title>
        <authorList>
            <person name="Yamashiro T."/>
            <person name="Shiraishi A."/>
            <person name="Satake H."/>
            <person name="Nakayama K."/>
        </authorList>
    </citation>
    <scope>NUCLEOTIDE SEQUENCE</scope>
</reference>
<dbReference type="AlphaFoldDB" id="A0A699VII7"/>
<sequence>SRGEGLSALNNSCKDIRASNDDQQVYEALRNPYNS</sequence>
<gene>
    <name evidence="1" type="ORF">Tci_903513</name>
</gene>
<name>A0A699VII7_TANCI</name>
<evidence type="ECO:0000313" key="1">
    <source>
        <dbReference type="EMBL" id="GFD31544.1"/>
    </source>
</evidence>
<comment type="caution">
    <text evidence="1">The sequence shown here is derived from an EMBL/GenBank/DDBJ whole genome shotgun (WGS) entry which is preliminary data.</text>
</comment>